<feature type="chain" id="PRO_5018050069" evidence="1">
    <location>
        <begin position="32"/>
        <end position="586"/>
    </location>
</feature>
<gene>
    <name evidence="2" type="ORF">D0544_15745</name>
</gene>
<accession>A0A3P3VPF2</accession>
<feature type="signal peptide" evidence="1">
    <location>
        <begin position="1"/>
        <end position="31"/>
    </location>
</feature>
<dbReference type="InterPro" id="IPR010727">
    <property type="entry name" value="DUF1302"/>
</dbReference>
<reference evidence="2 3" key="2">
    <citation type="submission" date="2018-12" db="EMBL/GenBank/DDBJ databases">
        <title>Simiduia agarivorans gen. nov., sp. nov., a marine, agarolytic bacterium isolated from shallow coastal water from Keelung, Taiwan.</title>
        <authorList>
            <person name="Shieh W.Y."/>
        </authorList>
    </citation>
    <scope>NUCLEOTIDE SEQUENCE [LARGE SCALE GENOMIC DNA]</scope>
    <source>
        <strain evidence="2 3">GTF-13</strain>
    </source>
</reference>
<dbReference type="EMBL" id="QWEZ01000002">
    <property type="protein sequence ID" value="RRJ83536.1"/>
    <property type="molecule type" value="Genomic_DNA"/>
</dbReference>
<organism evidence="2 3">
    <name type="scientific">Aestuariirhabdus litorea</name>
    <dbReference type="NCBI Taxonomy" id="2528527"/>
    <lineage>
        <taxon>Bacteria</taxon>
        <taxon>Pseudomonadati</taxon>
        <taxon>Pseudomonadota</taxon>
        <taxon>Gammaproteobacteria</taxon>
        <taxon>Oceanospirillales</taxon>
        <taxon>Aestuariirhabdaceae</taxon>
        <taxon>Aestuariirhabdus</taxon>
    </lineage>
</organism>
<evidence type="ECO:0000313" key="2">
    <source>
        <dbReference type="EMBL" id="RRJ83536.1"/>
    </source>
</evidence>
<keyword evidence="1" id="KW-0732">Signal</keyword>
<keyword evidence="3" id="KW-1185">Reference proteome</keyword>
<comment type="caution">
    <text evidence="2">The sequence shown here is derived from an EMBL/GenBank/DDBJ whole genome shotgun (WGS) entry which is preliminary data.</text>
</comment>
<dbReference type="AlphaFoldDB" id="A0A3P3VPF2"/>
<dbReference type="Proteomes" id="UP000280792">
    <property type="component" value="Unassembled WGS sequence"/>
</dbReference>
<dbReference type="Pfam" id="PF06980">
    <property type="entry name" value="DUF1302"/>
    <property type="match status" value="1"/>
</dbReference>
<name>A0A3P3VPF2_9GAMM</name>
<evidence type="ECO:0000256" key="1">
    <source>
        <dbReference type="SAM" id="SignalP"/>
    </source>
</evidence>
<reference evidence="2 3" key="1">
    <citation type="submission" date="2018-08" db="EMBL/GenBank/DDBJ databases">
        <authorList>
            <person name="Khan S.A."/>
        </authorList>
    </citation>
    <scope>NUCLEOTIDE SEQUENCE [LARGE SCALE GENOMIC DNA]</scope>
    <source>
        <strain evidence="2 3">GTF-13</strain>
    </source>
</reference>
<sequence length="586" mass="64321">MRNSSRTWHQFTRLPLAAAVTAAVLSSQAQAISFELMDGEIRGNFDSTLSYGVSWAAADADKDYYSNNSKTGGRAFSSTTDDGKLNYKKGQRFSEVVKGIHDLELTYGDSGVFVRGKYWYDFEQRRETEFIQLSDKGKPALSQSKGAELLDYYVWHNYELFDQPGTVRLGSQVVSWGESTFIQNSINSANPIDVSAFRKPGAEIKEGLMPLEMLYVQQGLSDTLSLEAFYQFEWKPTTLDNCGTFFGTDTVTEGCNDRMTVAVQSQGLKRAKDDEPSDDGQWGAAIRWYAEELGETEFGAYFMNYHSRLPSLGFGESGDKADILGDPVFDALFFSQYQVQYPEDIRLYGLSFATTLGQTAVSGEVSYRPNQPLTTNTVDSLLALVEPFTQLGVTGLPYSGEGFNAYRRKEVTQAQVTAIHFFDQVLGASRVSLVAEAGANWIGGLDDPDKGGERLGRHPVYGPGADKAGACLGLAAQFGSPAGDSKAQCHGDGYYSDFSWGYRARVSAKYNDVFAGINMTPSVAFSHDVDGWGQNFNEGRKAVSVGLTGEYLNTYKASVSYTDFFGGDYNTSTDRDFFAASVSASF</sequence>
<protein>
    <submittedName>
        <fullName evidence="2">DUF1302 domain-containing protein</fullName>
    </submittedName>
</protein>
<evidence type="ECO:0000313" key="3">
    <source>
        <dbReference type="Proteomes" id="UP000280792"/>
    </source>
</evidence>
<proteinExistence type="predicted"/>